<dbReference type="InterPro" id="IPR000276">
    <property type="entry name" value="GPCR_Rhodpsn"/>
</dbReference>
<dbReference type="PANTHER" id="PTHR24249:SF381">
    <property type="entry name" value="TRACE AMINE ASSOCIATED RECEPTOR 19P-RELATED"/>
    <property type="match status" value="1"/>
</dbReference>
<evidence type="ECO:0000256" key="4">
    <source>
        <dbReference type="ARBA" id="ARBA00022989"/>
    </source>
</evidence>
<keyword evidence="7 9" id="KW-0675">Receptor</keyword>
<dbReference type="Pfam" id="PF00001">
    <property type="entry name" value="7tm_1"/>
    <property type="match status" value="1"/>
</dbReference>
<evidence type="ECO:0000313" key="13">
    <source>
        <dbReference type="Proteomes" id="UP000265120"/>
    </source>
</evidence>
<feature type="transmembrane region" description="Helical" evidence="10">
    <location>
        <begin position="187"/>
        <end position="210"/>
    </location>
</feature>
<name>A0A3P8UW46_CYNSE</name>
<evidence type="ECO:0000256" key="8">
    <source>
        <dbReference type="ARBA" id="ARBA00023224"/>
    </source>
</evidence>
<feature type="transmembrane region" description="Helical" evidence="10">
    <location>
        <begin position="138"/>
        <end position="157"/>
    </location>
</feature>
<keyword evidence="8 9" id="KW-0807">Transducer</keyword>
<dbReference type="InterPro" id="IPR050569">
    <property type="entry name" value="TAAR"/>
</dbReference>
<dbReference type="InterPro" id="IPR017452">
    <property type="entry name" value="GPCR_Rhodpsn_7TM"/>
</dbReference>
<dbReference type="Ensembl" id="ENSCSET00000007482.1">
    <property type="protein sequence ID" value="ENSCSEP00000007403.1"/>
    <property type="gene ID" value="ENSCSEG00000004779.1"/>
</dbReference>
<evidence type="ECO:0000256" key="3">
    <source>
        <dbReference type="ARBA" id="ARBA00022692"/>
    </source>
</evidence>
<keyword evidence="5 9" id="KW-0297">G-protein coupled receptor</keyword>
<dbReference type="CDD" id="cd15055">
    <property type="entry name" value="7tmA_TAARs"/>
    <property type="match status" value="1"/>
</dbReference>
<dbReference type="AlphaFoldDB" id="A0A3P8UW46"/>
<dbReference type="SUPFAM" id="SSF81321">
    <property type="entry name" value="Family A G protein-coupled receptor-like"/>
    <property type="match status" value="1"/>
</dbReference>
<dbReference type="Proteomes" id="UP000265120">
    <property type="component" value="Chromosome 16"/>
</dbReference>
<evidence type="ECO:0000256" key="9">
    <source>
        <dbReference type="RuleBase" id="RU000688"/>
    </source>
</evidence>
<evidence type="ECO:0000256" key="2">
    <source>
        <dbReference type="ARBA" id="ARBA00022475"/>
    </source>
</evidence>
<evidence type="ECO:0000256" key="5">
    <source>
        <dbReference type="ARBA" id="ARBA00023040"/>
    </source>
</evidence>
<feature type="transmembrane region" description="Helical" evidence="10">
    <location>
        <begin position="280"/>
        <end position="300"/>
    </location>
</feature>
<comment type="subcellular location">
    <subcellularLocation>
        <location evidence="1">Cell membrane</location>
        <topology evidence="1">Multi-pass membrane protein</topology>
    </subcellularLocation>
</comment>
<dbReference type="GO" id="GO:0001594">
    <property type="term" value="F:trace-amine receptor activity"/>
    <property type="evidence" value="ECO:0007669"/>
    <property type="project" value="TreeGrafter"/>
</dbReference>
<feature type="domain" description="G-protein coupled receptors family 1 profile" evidence="11">
    <location>
        <begin position="39"/>
        <end position="293"/>
    </location>
</feature>
<keyword evidence="2" id="KW-1003">Cell membrane</keyword>
<feature type="transmembrane region" description="Helical" evidence="10">
    <location>
        <begin position="23"/>
        <end position="47"/>
    </location>
</feature>
<dbReference type="FunCoup" id="A0A3P8UW46">
    <property type="interactions" value="6"/>
</dbReference>
<dbReference type="SMART" id="SM01381">
    <property type="entry name" value="7TM_GPCR_Srsx"/>
    <property type="match status" value="1"/>
</dbReference>
<evidence type="ECO:0000259" key="11">
    <source>
        <dbReference type="PROSITE" id="PS50262"/>
    </source>
</evidence>
<reference evidence="12" key="2">
    <citation type="submission" date="2025-08" db="UniProtKB">
        <authorList>
            <consortium name="Ensembl"/>
        </authorList>
    </citation>
    <scope>IDENTIFICATION</scope>
</reference>
<evidence type="ECO:0000256" key="7">
    <source>
        <dbReference type="ARBA" id="ARBA00023170"/>
    </source>
</evidence>
<dbReference type="PRINTS" id="PR00237">
    <property type="entry name" value="GPCRRHODOPSN"/>
</dbReference>
<dbReference type="GeneTree" id="ENSGT01050000244823"/>
<evidence type="ECO:0000256" key="6">
    <source>
        <dbReference type="ARBA" id="ARBA00023136"/>
    </source>
</evidence>
<reference evidence="12 13" key="1">
    <citation type="journal article" date="2014" name="Nat. Genet.">
        <title>Whole-genome sequence of a flatfish provides insights into ZW sex chromosome evolution and adaptation to a benthic lifestyle.</title>
        <authorList>
            <person name="Chen S."/>
            <person name="Zhang G."/>
            <person name="Shao C."/>
            <person name="Huang Q."/>
            <person name="Liu G."/>
            <person name="Zhang P."/>
            <person name="Song W."/>
            <person name="An N."/>
            <person name="Chalopin D."/>
            <person name="Volff J.N."/>
            <person name="Hong Y."/>
            <person name="Li Q."/>
            <person name="Sha Z."/>
            <person name="Zhou H."/>
            <person name="Xie M."/>
            <person name="Yu Q."/>
            <person name="Liu Y."/>
            <person name="Xiang H."/>
            <person name="Wang N."/>
            <person name="Wu K."/>
            <person name="Yang C."/>
            <person name="Zhou Q."/>
            <person name="Liao X."/>
            <person name="Yang L."/>
            <person name="Hu Q."/>
            <person name="Zhang J."/>
            <person name="Meng L."/>
            <person name="Jin L."/>
            <person name="Tian Y."/>
            <person name="Lian J."/>
            <person name="Yang J."/>
            <person name="Miao G."/>
            <person name="Liu S."/>
            <person name="Liang Z."/>
            <person name="Yan F."/>
            <person name="Li Y."/>
            <person name="Sun B."/>
            <person name="Zhang H."/>
            <person name="Zhang J."/>
            <person name="Zhu Y."/>
            <person name="Du M."/>
            <person name="Zhao Y."/>
            <person name="Schartl M."/>
            <person name="Tang Q."/>
            <person name="Wang J."/>
        </authorList>
    </citation>
    <scope>NUCLEOTIDE SEQUENCE</scope>
</reference>
<dbReference type="GO" id="GO:0005886">
    <property type="term" value="C:plasma membrane"/>
    <property type="evidence" value="ECO:0007669"/>
    <property type="project" value="UniProtKB-SubCell"/>
</dbReference>
<feature type="transmembrane region" description="Helical" evidence="10">
    <location>
        <begin position="240"/>
        <end position="260"/>
    </location>
</feature>
<evidence type="ECO:0000313" key="12">
    <source>
        <dbReference type="Ensembl" id="ENSCSEP00000007403.1"/>
    </source>
</evidence>
<organism evidence="12 13">
    <name type="scientific">Cynoglossus semilaevis</name>
    <name type="common">Tongue sole</name>
    <dbReference type="NCBI Taxonomy" id="244447"/>
    <lineage>
        <taxon>Eukaryota</taxon>
        <taxon>Metazoa</taxon>
        <taxon>Chordata</taxon>
        <taxon>Craniata</taxon>
        <taxon>Vertebrata</taxon>
        <taxon>Euteleostomi</taxon>
        <taxon>Actinopterygii</taxon>
        <taxon>Neopterygii</taxon>
        <taxon>Teleostei</taxon>
        <taxon>Neoteleostei</taxon>
        <taxon>Acanthomorphata</taxon>
        <taxon>Carangaria</taxon>
        <taxon>Pleuronectiformes</taxon>
        <taxon>Pleuronectoidei</taxon>
        <taxon>Cynoglossidae</taxon>
        <taxon>Cynoglossinae</taxon>
        <taxon>Cynoglossus</taxon>
    </lineage>
</organism>
<dbReference type="InParanoid" id="A0A3P8UW46"/>
<comment type="similarity">
    <text evidence="9">Belongs to the G-protein coupled receptor 1 family.</text>
</comment>
<evidence type="ECO:0000256" key="1">
    <source>
        <dbReference type="ARBA" id="ARBA00004651"/>
    </source>
</evidence>
<accession>A0A3P8UW46</accession>
<proteinExistence type="inferred from homology"/>
<protein>
    <submittedName>
        <fullName evidence="12">Trace amine-associated receptor 13c-like</fullName>
    </submittedName>
</protein>
<reference evidence="12" key="3">
    <citation type="submission" date="2025-09" db="UniProtKB">
        <authorList>
            <consortium name="Ensembl"/>
        </authorList>
    </citation>
    <scope>IDENTIFICATION</scope>
</reference>
<evidence type="ECO:0000256" key="10">
    <source>
        <dbReference type="SAM" id="Phobius"/>
    </source>
</evidence>
<dbReference type="PANTHER" id="PTHR24249">
    <property type="entry name" value="HISTAMINE RECEPTOR-RELATED G-PROTEIN COUPLED RECEPTOR"/>
    <property type="match status" value="1"/>
</dbReference>
<keyword evidence="13" id="KW-1185">Reference proteome</keyword>
<keyword evidence="4 10" id="KW-1133">Transmembrane helix</keyword>
<feature type="transmembrane region" description="Helical" evidence="10">
    <location>
        <begin position="87"/>
        <end position="117"/>
    </location>
</feature>
<dbReference type="OMA" id="CTCLCWA"/>
<dbReference type="Gene3D" id="1.20.1070.10">
    <property type="entry name" value="Rhodopsin 7-helix transmembrane proteins"/>
    <property type="match status" value="1"/>
</dbReference>
<sequence>MRNQHRRSNNSCKKTIYSNSVDVTFYITLSCVSFLTVLLNLLIIVSISHFRQLHTTTNLLLLSLAVADLLVGLLLMPLQLVNTSGCWYLGTFVCAMFFYLSFILTSSSVGIMVLISIDRYVAICDPLGYPRKITLKRVRVSVCLCWSCSVLYNGAMLHDILENPDMLDSCYGECLFLVDFVSGAVDLGLTFFGPITVIVVLYMRVFVVAVSQARAMRSHITAVSVQGSFRVTAKKSEIKAARTLGVLVVVFLMCFSPYFFTSFTATTESSNTVLLFFGTWFLYCNSCINPIIYAFFYPWFRKAIKLIVSLHILQPDSCDTRIL</sequence>
<dbReference type="PROSITE" id="PS00237">
    <property type="entry name" value="G_PROTEIN_RECEP_F1_1"/>
    <property type="match status" value="1"/>
</dbReference>
<keyword evidence="3 9" id="KW-0812">Transmembrane</keyword>
<dbReference type="PROSITE" id="PS50262">
    <property type="entry name" value="G_PROTEIN_RECEP_F1_2"/>
    <property type="match status" value="1"/>
</dbReference>
<keyword evidence="6 10" id="KW-0472">Membrane</keyword>
<feature type="transmembrane region" description="Helical" evidence="10">
    <location>
        <begin position="59"/>
        <end position="81"/>
    </location>
</feature>